<accession>A0A6C0AUC1</accession>
<keyword evidence="1" id="KW-0472">Membrane</keyword>
<dbReference type="EMBL" id="MN738752">
    <property type="protein sequence ID" value="QHS83348.1"/>
    <property type="molecule type" value="Genomic_DNA"/>
</dbReference>
<keyword evidence="1" id="KW-0812">Transmembrane</keyword>
<feature type="transmembrane region" description="Helical" evidence="1">
    <location>
        <begin position="117"/>
        <end position="135"/>
    </location>
</feature>
<protein>
    <recommendedName>
        <fullName evidence="3">Phosphatidic acid phosphatase type 2/haloperoxidase domain-containing protein</fullName>
    </recommendedName>
</protein>
<feature type="transmembrane region" description="Helical" evidence="1">
    <location>
        <begin position="141"/>
        <end position="162"/>
    </location>
</feature>
<reference evidence="2" key="1">
    <citation type="journal article" date="2020" name="Nature">
        <title>Giant virus diversity and host interactions through global metagenomics.</title>
        <authorList>
            <person name="Schulz F."/>
            <person name="Roux S."/>
            <person name="Paez-Espino D."/>
            <person name="Jungbluth S."/>
            <person name="Walsh D.A."/>
            <person name="Denef V.J."/>
            <person name="McMahon K.D."/>
            <person name="Konstantinidis K.T."/>
            <person name="Eloe-Fadrosh E.A."/>
            <person name="Kyrpides N.C."/>
            <person name="Woyke T."/>
        </authorList>
    </citation>
    <scope>NUCLEOTIDE SEQUENCE</scope>
    <source>
        <strain evidence="2">GVMAG-S-ERX555943-30</strain>
    </source>
</reference>
<evidence type="ECO:0000313" key="2">
    <source>
        <dbReference type="EMBL" id="QHS83348.1"/>
    </source>
</evidence>
<evidence type="ECO:0008006" key="3">
    <source>
        <dbReference type="Google" id="ProtNLM"/>
    </source>
</evidence>
<dbReference type="AlphaFoldDB" id="A0A6C0AUC1"/>
<sequence>MEFNIVAYTYLFLRLAPFILICFFTLSSIFNQDFKGLIYLLGILFSVVLSIGVNPFVQSLFGTFGLQKSEPQNVCSSITIGKMDALSGIPLGQVVIVFTMTYLIYSMMEYNIVPQNWPTIVFFVLLSVFNIYWNINYNCHHWIELTAACVVGLFGFIWGEIINNGFKSKRLLYFTGIEQSNHCSRPTKQTFKCKVYKNGSLISG</sequence>
<evidence type="ECO:0000256" key="1">
    <source>
        <dbReference type="SAM" id="Phobius"/>
    </source>
</evidence>
<name>A0A6C0AUC1_9ZZZZ</name>
<feature type="transmembrane region" description="Helical" evidence="1">
    <location>
        <begin position="6"/>
        <end position="30"/>
    </location>
</feature>
<feature type="transmembrane region" description="Helical" evidence="1">
    <location>
        <begin position="37"/>
        <end position="57"/>
    </location>
</feature>
<proteinExistence type="predicted"/>
<feature type="transmembrane region" description="Helical" evidence="1">
    <location>
        <begin position="85"/>
        <end position="105"/>
    </location>
</feature>
<keyword evidence="1" id="KW-1133">Transmembrane helix</keyword>
<organism evidence="2">
    <name type="scientific">viral metagenome</name>
    <dbReference type="NCBI Taxonomy" id="1070528"/>
    <lineage>
        <taxon>unclassified sequences</taxon>
        <taxon>metagenomes</taxon>
        <taxon>organismal metagenomes</taxon>
    </lineage>
</organism>